<keyword evidence="4" id="KW-1185">Reference proteome</keyword>
<name>A0A133XIR8_9RHOO</name>
<dbReference type="Proteomes" id="UP000070186">
    <property type="component" value="Unassembled WGS sequence"/>
</dbReference>
<feature type="region of interest" description="Disordered" evidence="1">
    <location>
        <begin position="103"/>
        <end position="123"/>
    </location>
</feature>
<evidence type="ECO:0000256" key="1">
    <source>
        <dbReference type="SAM" id="MobiDB-lite"/>
    </source>
</evidence>
<dbReference type="STRING" id="281362.AT959_08950"/>
<feature type="domain" description="DUF2345" evidence="2">
    <location>
        <begin position="117"/>
        <end position="272"/>
    </location>
</feature>
<dbReference type="AlphaFoldDB" id="A0A133XIR8"/>
<dbReference type="EMBL" id="LODL01000019">
    <property type="protein sequence ID" value="KXB30840.1"/>
    <property type="molecule type" value="Genomic_DNA"/>
</dbReference>
<organism evidence="3 4">
    <name type="scientific">Dechloromonas denitrificans</name>
    <dbReference type="NCBI Taxonomy" id="281362"/>
    <lineage>
        <taxon>Bacteria</taxon>
        <taxon>Pseudomonadati</taxon>
        <taxon>Pseudomonadota</taxon>
        <taxon>Betaproteobacteria</taxon>
        <taxon>Rhodocyclales</taxon>
        <taxon>Azonexaceae</taxon>
        <taxon>Dechloromonas</taxon>
    </lineage>
</organism>
<accession>A0A133XIR8</accession>
<gene>
    <name evidence="3" type="ORF">AT959_08950</name>
</gene>
<evidence type="ECO:0000313" key="4">
    <source>
        <dbReference type="Proteomes" id="UP000070186"/>
    </source>
</evidence>
<evidence type="ECO:0000313" key="3">
    <source>
        <dbReference type="EMBL" id="KXB30840.1"/>
    </source>
</evidence>
<reference evidence="3 4" key="1">
    <citation type="submission" date="2015-12" db="EMBL/GenBank/DDBJ databases">
        <title>Nitrous oxide reduction kinetics distinguish bacteria harboring typical versus atypical NosZ.</title>
        <authorList>
            <person name="Yoon S."/>
            <person name="Nissen S."/>
            <person name="Park D."/>
            <person name="Sanford R.A."/>
            <person name="Loeffler F.E."/>
        </authorList>
    </citation>
    <scope>NUCLEOTIDE SEQUENCE [LARGE SCALE GENOMIC DNA]</scope>
    <source>
        <strain evidence="3 4">ATCC BAA-841</strain>
    </source>
</reference>
<proteinExistence type="predicted"/>
<evidence type="ECO:0000259" key="2">
    <source>
        <dbReference type="Pfam" id="PF10106"/>
    </source>
</evidence>
<comment type="caution">
    <text evidence="3">The sequence shown here is derived from an EMBL/GenBank/DDBJ whole genome shotgun (WGS) entry which is preliminary data.</text>
</comment>
<dbReference type="InterPro" id="IPR018769">
    <property type="entry name" value="VgrG2_DUF2345"/>
</dbReference>
<dbReference type="Pfam" id="PF10106">
    <property type="entry name" value="DUF2345"/>
    <property type="match status" value="1"/>
</dbReference>
<sequence>MAFSHRFALKAGQARRCIWLGRCVAMSTWSTTPDAGAGDIALIKQVDMPARSLSKAAATHQTVQLAGAIGSTGSDQSIIDDQAAPLKALQIVASGMVDAHHESAAVDDAQQKNSTTGQGKLPHLTDPAIIQAGKAGIAHVAGKNLQYATGETLTFASGEDSNFAIAGRTRIHSGQAIGLLAGAIKAGDGNTGLKLIAARDDIDLQAQSDEMKFLARKDVKLVSATQHIDFAAAKKIHLAVAGGASITIDGGITVQCPGTITVHASKKSFTGPEKQSYALPTFPQNVCIKCLLKAMNSGSALSKV</sequence>
<protein>
    <recommendedName>
        <fullName evidence="2">DUF2345 domain-containing protein</fullName>
    </recommendedName>
</protein>